<evidence type="ECO:0000256" key="1">
    <source>
        <dbReference type="SAM" id="MobiDB-lite"/>
    </source>
</evidence>
<accession>A0A699VZY9</accession>
<dbReference type="AlphaFoldDB" id="A0A699VZY9"/>
<feature type="region of interest" description="Disordered" evidence="1">
    <location>
        <begin position="50"/>
        <end position="80"/>
    </location>
</feature>
<name>A0A699VZY9_TANCI</name>
<gene>
    <name evidence="2" type="ORF">Tci_911962</name>
</gene>
<sequence>MAWKRLGKIEKLMSERIDTEGRIKKKIKEQDHHFLGLGCDNVETDRTVRKSEGSFPLPIGSQVREPPGEPSARPVSAPYPDDPYVVIRDAAIADAAIATSSIDDDDDDTAPMD</sequence>
<feature type="non-terminal residue" evidence="2">
    <location>
        <position position="113"/>
    </location>
</feature>
<dbReference type="EMBL" id="BKCJ011525890">
    <property type="protein sequence ID" value="GFD39993.1"/>
    <property type="molecule type" value="Genomic_DNA"/>
</dbReference>
<evidence type="ECO:0000313" key="2">
    <source>
        <dbReference type="EMBL" id="GFD39993.1"/>
    </source>
</evidence>
<protein>
    <submittedName>
        <fullName evidence="2">Uncharacterized protein</fullName>
    </submittedName>
</protein>
<comment type="caution">
    <text evidence="2">The sequence shown here is derived from an EMBL/GenBank/DDBJ whole genome shotgun (WGS) entry which is preliminary data.</text>
</comment>
<reference evidence="2" key="1">
    <citation type="journal article" date="2019" name="Sci. Rep.">
        <title>Draft genome of Tanacetum cinerariifolium, the natural source of mosquito coil.</title>
        <authorList>
            <person name="Yamashiro T."/>
            <person name="Shiraishi A."/>
            <person name="Satake H."/>
            <person name="Nakayama K."/>
        </authorList>
    </citation>
    <scope>NUCLEOTIDE SEQUENCE</scope>
</reference>
<proteinExistence type="predicted"/>
<organism evidence="2">
    <name type="scientific">Tanacetum cinerariifolium</name>
    <name type="common">Dalmatian daisy</name>
    <name type="synonym">Chrysanthemum cinerariifolium</name>
    <dbReference type="NCBI Taxonomy" id="118510"/>
    <lineage>
        <taxon>Eukaryota</taxon>
        <taxon>Viridiplantae</taxon>
        <taxon>Streptophyta</taxon>
        <taxon>Embryophyta</taxon>
        <taxon>Tracheophyta</taxon>
        <taxon>Spermatophyta</taxon>
        <taxon>Magnoliopsida</taxon>
        <taxon>eudicotyledons</taxon>
        <taxon>Gunneridae</taxon>
        <taxon>Pentapetalae</taxon>
        <taxon>asterids</taxon>
        <taxon>campanulids</taxon>
        <taxon>Asterales</taxon>
        <taxon>Asteraceae</taxon>
        <taxon>Asteroideae</taxon>
        <taxon>Anthemideae</taxon>
        <taxon>Anthemidinae</taxon>
        <taxon>Tanacetum</taxon>
    </lineage>
</organism>